<keyword evidence="2" id="KW-1185">Reference proteome</keyword>
<sequence length="142" mass="16657">MTRERCCPWRFYDVVSGDCAQRKERGMSSYGMSIKGLHPLISLILSCSHLLFSFFPRTSLLLIRYRCWQFPCRSGKLAGKSLNWGVILCYMKVVMERKRFDERITYYLEAFACHLSLSHLSFPPYFYWVASGHQLSKLFSSL</sequence>
<gene>
    <name evidence="1" type="ORF">RJT34_31291</name>
</gene>
<dbReference type="EMBL" id="JAYKXN010000008">
    <property type="protein sequence ID" value="KAK7263697.1"/>
    <property type="molecule type" value="Genomic_DNA"/>
</dbReference>
<reference evidence="1 2" key="1">
    <citation type="submission" date="2024-01" db="EMBL/GenBank/DDBJ databases">
        <title>The genomes of 5 underutilized Papilionoideae crops provide insights into root nodulation and disease resistance.</title>
        <authorList>
            <person name="Yuan L."/>
        </authorList>
    </citation>
    <scope>NUCLEOTIDE SEQUENCE [LARGE SCALE GENOMIC DNA]</scope>
    <source>
        <strain evidence="1">LY-2023</strain>
        <tissue evidence="1">Leaf</tissue>
    </source>
</reference>
<name>A0AAN9EUD9_CLITE</name>
<dbReference type="Proteomes" id="UP001359559">
    <property type="component" value="Unassembled WGS sequence"/>
</dbReference>
<evidence type="ECO:0000313" key="2">
    <source>
        <dbReference type="Proteomes" id="UP001359559"/>
    </source>
</evidence>
<organism evidence="1 2">
    <name type="scientific">Clitoria ternatea</name>
    <name type="common">Butterfly pea</name>
    <dbReference type="NCBI Taxonomy" id="43366"/>
    <lineage>
        <taxon>Eukaryota</taxon>
        <taxon>Viridiplantae</taxon>
        <taxon>Streptophyta</taxon>
        <taxon>Embryophyta</taxon>
        <taxon>Tracheophyta</taxon>
        <taxon>Spermatophyta</taxon>
        <taxon>Magnoliopsida</taxon>
        <taxon>eudicotyledons</taxon>
        <taxon>Gunneridae</taxon>
        <taxon>Pentapetalae</taxon>
        <taxon>rosids</taxon>
        <taxon>fabids</taxon>
        <taxon>Fabales</taxon>
        <taxon>Fabaceae</taxon>
        <taxon>Papilionoideae</taxon>
        <taxon>50 kb inversion clade</taxon>
        <taxon>NPAAA clade</taxon>
        <taxon>indigoferoid/millettioid clade</taxon>
        <taxon>Phaseoleae</taxon>
        <taxon>Clitoria</taxon>
    </lineage>
</organism>
<accession>A0AAN9EUD9</accession>
<proteinExistence type="predicted"/>
<dbReference type="AlphaFoldDB" id="A0AAN9EUD9"/>
<comment type="caution">
    <text evidence="1">The sequence shown here is derived from an EMBL/GenBank/DDBJ whole genome shotgun (WGS) entry which is preliminary data.</text>
</comment>
<evidence type="ECO:0000313" key="1">
    <source>
        <dbReference type="EMBL" id="KAK7263697.1"/>
    </source>
</evidence>
<protein>
    <submittedName>
        <fullName evidence="1">Uncharacterized protein</fullName>
    </submittedName>
</protein>